<evidence type="ECO:0000259" key="2">
    <source>
        <dbReference type="Pfam" id="PF00109"/>
    </source>
</evidence>
<evidence type="ECO:0000313" key="3">
    <source>
        <dbReference type="EMBL" id="TLD41723.1"/>
    </source>
</evidence>
<proteinExistence type="predicted"/>
<reference evidence="3 4" key="1">
    <citation type="submission" date="2019-04" db="EMBL/GenBank/DDBJ databases">
        <title>Genome of a novel bacterium Candidatus Jettenia ecosi reconstructed from metagenome of an anammox bioreactor.</title>
        <authorList>
            <person name="Mardanov A.V."/>
            <person name="Beletsky A.V."/>
            <person name="Ravin N.V."/>
            <person name="Botchkova E.A."/>
            <person name="Litti Y.V."/>
            <person name="Nozhevnikova A.N."/>
        </authorList>
    </citation>
    <scope>NUCLEOTIDE SEQUENCE [LARGE SCALE GENOMIC DNA]</scope>
    <source>
        <strain evidence="3">J2</strain>
    </source>
</reference>
<dbReference type="Gene3D" id="3.40.47.10">
    <property type="match status" value="1"/>
</dbReference>
<feature type="domain" description="Beta-ketoacyl synthase-like N-terminal" evidence="2">
    <location>
        <begin position="3"/>
        <end position="202"/>
    </location>
</feature>
<dbReference type="InterPro" id="IPR016039">
    <property type="entry name" value="Thiolase-like"/>
</dbReference>
<evidence type="ECO:0000256" key="1">
    <source>
        <dbReference type="ARBA" id="ARBA00022679"/>
    </source>
</evidence>
<dbReference type="InterPro" id="IPR000794">
    <property type="entry name" value="Beta-ketoacyl_synthase"/>
</dbReference>
<dbReference type="SUPFAM" id="SSF53901">
    <property type="entry name" value="Thiolase-like"/>
    <property type="match status" value="2"/>
</dbReference>
<gene>
    <name evidence="3" type="ORF">JETT_2018</name>
</gene>
<dbReference type="InterPro" id="IPR014030">
    <property type="entry name" value="Ketoacyl_synth_N"/>
</dbReference>
<evidence type="ECO:0000313" key="4">
    <source>
        <dbReference type="Proteomes" id="UP000319783"/>
    </source>
</evidence>
<accession>A0A533QAK3</accession>
<dbReference type="AlphaFoldDB" id="A0A533QAK3"/>
<comment type="caution">
    <text evidence="3">The sequence shown here is derived from an EMBL/GenBank/DDBJ whole genome shotgun (WGS) entry which is preliminary data.</text>
</comment>
<dbReference type="GO" id="GO:0006633">
    <property type="term" value="P:fatty acid biosynthetic process"/>
    <property type="evidence" value="ECO:0007669"/>
    <property type="project" value="TreeGrafter"/>
</dbReference>
<dbReference type="Proteomes" id="UP000319783">
    <property type="component" value="Unassembled WGS sequence"/>
</dbReference>
<dbReference type="PANTHER" id="PTHR11712">
    <property type="entry name" value="POLYKETIDE SYNTHASE-RELATED"/>
    <property type="match status" value="1"/>
</dbReference>
<dbReference type="Pfam" id="PF00109">
    <property type="entry name" value="ketoacyl-synt"/>
    <property type="match status" value="1"/>
</dbReference>
<sequence>MGRLVLTGIGPLTPIGMGKKQFWDAILNGFSGIRKITKLPAFSECYGGEIGDINFDEYIPDKRFRRTADISRYTMLAVKLAIDDANPDSSSLENLGIIVSLTHGALNYTQSYHRLLITEGVESVSPIFFCDSILNASAGNTSICFGVHGPVHTLIGGKTIATKAILRAAQMIRAGAIDKSIIVSADELNELSFSCYSRLGLSPLSEGAGALFLENEHTMKGVFPYCYLSGIASRSNPSDLSLAFHTTMEKSLEMANLKTSDIDLVMAEPSLSDMIGRCLNTGNIPVGSIASLTGSAFSVTTMWDIIVSALIIKYGIAPSSIISKREKLPDEIRNIMICVTEREGVASTVILSKYP</sequence>
<dbReference type="EMBL" id="SULG01000038">
    <property type="protein sequence ID" value="TLD41723.1"/>
    <property type="molecule type" value="Genomic_DNA"/>
</dbReference>
<dbReference type="GO" id="GO:0004315">
    <property type="term" value="F:3-oxoacyl-[acyl-carrier-protein] synthase activity"/>
    <property type="evidence" value="ECO:0007669"/>
    <property type="project" value="TreeGrafter"/>
</dbReference>
<name>A0A533QAK3_9BACT</name>
<dbReference type="PANTHER" id="PTHR11712:SF336">
    <property type="entry name" value="3-OXOACYL-[ACYL-CARRIER-PROTEIN] SYNTHASE, MITOCHONDRIAL"/>
    <property type="match status" value="1"/>
</dbReference>
<protein>
    <submittedName>
        <fullName evidence="3">3-oxoacyl-[acyl-carrier-protein] synthase, KASII</fullName>
    </submittedName>
</protein>
<keyword evidence="1" id="KW-0808">Transferase</keyword>
<organism evidence="3 4">
    <name type="scientific">Candidatus Jettenia ecosi</name>
    <dbReference type="NCBI Taxonomy" id="2494326"/>
    <lineage>
        <taxon>Bacteria</taxon>
        <taxon>Pseudomonadati</taxon>
        <taxon>Planctomycetota</taxon>
        <taxon>Candidatus Brocadiia</taxon>
        <taxon>Candidatus Brocadiales</taxon>
        <taxon>Candidatus Brocadiaceae</taxon>
        <taxon>Candidatus Jettenia</taxon>
    </lineage>
</organism>